<keyword evidence="4" id="KW-1185">Reference proteome</keyword>
<feature type="domain" description="DUF7745" evidence="2">
    <location>
        <begin position="33"/>
        <end position="268"/>
    </location>
</feature>
<evidence type="ECO:0000313" key="3">
    <source>
        <dbReference type="EMBL" id="MBA0731391.1"/>
    </source>
</evidence>
<evidence type="ECO:0000313" key="4">
    <source>
        <dbReference type="Proteomes" id="UP000593574"/>
    </source>
</evidence>
<feature type="non-terminal residue" evidence="3">
    <location>
        <position position="428"/>
    </location>
</feature>
<name>A0A7J9B4W8_9ROSI</name>
<proteinExistence type="predicted"/>
<evidence type="ECO:0000256" key="1">
    <source>
        <dbReference type="SAM" id="Coils"/>
    </source>
</evidence>
<dbReference type="PANTHER" id="PTHR48200:SF1">
    <property type="entry name" value="AMINOTRANSFERASE-LIKE PLANT MOBILE DOMAIN-CONTAINING PROTEIN"/>
    <property type="match status" value="1"/>
</dbReference>
<keyword evidence="1" id="KW-0175">Coiled coil</keyword>
<dbReference type="PANTHER" id="PTHR48200">
    <property type="entry name" value="PROTEIN, PUTATIVE-RELATED"/>
    <property type="match status" value="1"/>
</dbReference>
<sequence>MQREKGDSLADGYVSKLWDFTRIGVTQNNLQELKEIWDQWNDKVRQLFYNNYGDLPYLLGVKVDKHLFRALSQFWNPAYSCFIFGKVDLVPTIEEYVALLRCSKFQVDKVYSRVVNVPTFSKKLMNVTGMSEQWVAARIKQKGDGKCIPWKSLKDLILTHPDVSKRLDVFPLSIYGLIVFPKALGHVDEVVTDLFNRLDKRVTPIPIILAKTFRVLYRVFSENYSPLKEIVATPRRDDISNEKWMAILQNLQEEDIEWRAPWLLPDEILYRDDGYRKKIQEISSAWKQPHRMKRLAVGPMTTPEYNEWWLEIIRQDFDRRNADLEKKIGQMEEKKVNLRLDIDVQKLETEKLRKGKNKVEEELDSLKTDYKKLRLSMRTVGLGKTSKQWGAEIREEKDKVDRWEQKFQEMHMQNEALEKSLSDSQREK</sequence>
<feature type="coiled-coil region" evidence="1">
    <location>
        <begin position="314"/>
        <end position="427"/>
    </location>
</feature>
<dbReference type="Proteomes" id="UP000593574">
    <property type="component" value="Unassembled WGS sequence"/>
</dbReference>
<gene>
    <name evidence="3" type="ORF">Golax_004562</name>
</gene>
<dbReference type="EMBL" id="JABEZV010449491">
    <property type="protein sequence ID" value="MBA0731391.1"/>
    <property type="molecule type" value="Genomic_DNA"/>
</dbReference>
<accession>A0A7J9B4W8</accession>
<reference evidence="3 4" key="1">
    <citation type="journal article" date="2019" name="Genome Biol. Evol.">
        <title>Insights into the evolution of the New World diploid cottons (Gossypium, subgenus Houzingenia) based on genome sequencing.</title>
        <authorList>
            <person name="Grover C.E."/>
            <person name="Arick M.A. 2nd"/>
            <person name="Thrash A."/>
            <person name="Conover J.L."/>
            <person name="Sanders W.S."/>
            <person name="Peterson D.G."/>
            <person name="Frelichowski J.E."/>
            <person name="Scheffler J.A."/>
            <person name="Scheffler B.E."/>
            <person name="Wendel J.F."/>
        </authorList>
    </citation>
    <scope>NUCLEOTIDE SEQUENCE [LARGE SCALE GENOMIC DNA]</scope>
    <source>
        <strain evidence="3">4</strain>
        <tissue evidence="3">Leaf</tissue>
    </source>
</reference>
<dbReference type="InterPro" id="IPR056647">
    <property type="entry name" value="DUF7745"/>
</dbReference>
<organism evidence="3 4">
    <name type="scientific">Gossypium laxum</name>
    <dbReference type="NCBI Taxonomy" id="34288"/>
    <lineage>
        <taxon>Eukaryota</taxon>
        <taxon>Viridiplantae</taxon>
        <taxon>Streptophyta</taxon>
        <taxon>Embryophyta</taxon>
        <taxon>Tracheophyta</taxon>
        <taxon>Spermatophyta</taxon>
        <taxon>Magnoliopsida</taxon>
        <taxon>eudicotyledons</taxon>
        <taxon>Gunneridae</taxon>
        <taxon>Pentapetalae</taxon>
        <taxon>rosids</taxon>
        <taxon>malvids</taxon>
        <taxon>Malvales</taxon>
        <taxon>Malvaceae</taxon>
        <taxon>Malvoideae</taxon>
        <taxon>Gossypium</taxon>
    </lineage>
</organism>
<comment type="caution">
    <text evidence="3">The sequence shown here is derived from an EMBL/GenBank/DDBJ whole genome shotgun (WGS) entry which is preliminary data.</text>
</comment>
<dbReference type="AlphaFoldDB" id="A0A7J9B4W8"/>
<evidence type="ECO:0000259" key="2">
    <source>
        <dbReference type="Pfam" id="PF24924"/>
    </source>
</evidence>
<protein>
    <recommendedName>
        <fullName evidence="2">DUF7745 domain-containing protein</fullName>
    </recommendedName>
</protein>
<dbReference type="Pfam" id="PF24924">
    <property type="entry name" value="DUF7745"/>
    <property type="match status" value="1"/>
</dbReference>